<reference evidence="1 2" key="1">
    <citation type="submission" date="2016-10" db="EMBL/GenBank/DDBJ databases">
        <authorList>
            <person name="Varghese N."/>
            <person name="Submissions S."/>
        </authorList>
    </citation>
    <scope>NUCLEOTIDE SEQUENCE [LARGE SCALE GENOMIC DNA]</scope>
    <source>
        <strain evidence="1 2">LMG 22274</strain>
    </source>
</reference>
<evidence type="ECO:0008006" key="3">
    <source>
        <dbReference type="Google" id="ProtNLM"/>
    </source>
</evidence>
<accession>A0AAQ1GP96</accession>
<evidence type="ECO:0000313" key="1">
    <source>
        <dbReference type="EMBL" id="SEK14802.1"/>
    </source>
</evidence>
<dbReference type="AlphaFoldDB" id="A0AAQ1GP96"/>
<dbReference type="RefSeq" id="WP_074987501.1">
    <property type="nucleotide sequence ID" value="NZ_CADFGN010000004.1"/>
</dbReference>
<evidence type="ECO:0000313" key="2">
    <source>
        <dbReference type="Proteomes" id="UP000183529"/>
    </source>
</evidence>
<proteinExistence type="predicted"/>
<comment type="caution">
    <text evidence="1">The sequence shown here is derived from an EMBL/GenBank/DDBJ whole genome shotgun (WGS) entry which is preliminary data.</text>
</comment>
<dbReference type="EMBL" id="FNZM01000031">
    <property type="protein sequence ID" value="SEK14802.1"/>
    <property type="molecule type" value="Genomic_DNA"/>
</dbReference>
<protein>
    <recommendedName>
        <fullName evidence="3">Flagellin N-methylase</fullName>
    </recommendedName>
</protein>
<organism evidence="1 2">
    <name type="scientific">Paraburkholderia tropica</name>
    <dbReference type="NCBI Taxonomy" id="92647"/>
    <lineage>
        <taxon>Bacteria</taxon>
        <taxon>Pseudomonadati</taxon>
        <taxon>Pseudomonadota</taxon>
        <taxon>Betaproteobacteria</taxon>
        <taxon>Burkholderiales</taxon>
        <taxon>Burkholderiaceae</taxon>
        <taxon>Paraburkholderia</taxon>
    </lineage>
</organism>
<name>A0AAQ1GP96_9BURK</name>
<gene>
    <name evidence="1" type="ORF">SAMN05216550_13135</name>
</gene>
<dbReference type="Proteomes" id="UP000183529">
    <property type="component" value="Unassembled WGS sequence"/>
</dbReference>
<sequence>MIDTGSLACTACGQCCNSPPALSLREWFAQRAVFVGSIAIERVPRRRAGERLHAETDARLLDDDDVADHDALANALFHRAPDGGWLAVTLQGYDYPSTARCPALAADGGCTLHDAGKPARCAAVPLDPLVPDRWQPLVLAARRASTQAPHWRGADCIRDGLEAGATPLIEAGRVIDTQALARERDALVFERALWRDAVAASLVGTASARASLNALRPGARLTIAPVPALLAVARISAACRAAAIDVIDRQRALIDTTVAAALARRRLDERAITQELRGFALVLSRARDELANAFVQPSAPFAHDAERWLGLR</sequence>